<accession>A0A6P0HMW0</accession>
<proteinExistence type="predicted"/>
<name>A0A6P0HMW0_9ACTN</name>
<dbReference type="Pfam" id="PF21645">
    <property type="entry name" value="FakA-like_M"/>
    <property type="match status" value="1"/>
</dbReference>
<evidence type="ECO:0000259" key="2">
    <source>
        <dbReference type="PROSITE" id="PS51480"/>
    </source>
</evidence>
<dbReference type="InterPro" id="IPR019986">
    <property type="entry name" value="YloV-like"/>
</dbReference>
<dbReference type="RefSeq" id="WP_163773640.1">
    <property type="nucleotide sequence ID" value="NZ_JAAGXA010000014.1"/>
</dbReference>
<dbReference type="GO" id="GO:0006071">
    <property type="term" value="P:glycerol metabolic process"/>
    <property type="evidence" value="ECO:0007669"/>
    <property type="project" value="InterPro"/>
</dbReference>
<feature type="domain" description="DhaL" evidence="2">
    <location>
        <begin position="17"/>
        <end position="235"/>
    </location>
</feature>
<reference evidence="3 4" key="1">
    <citation type="journal article" date="2014" name="Int. J. Syst. Evol. Microbiol.">
        <title>Nocardioides zeae sp. nov., isolated from the stem of Zea mays.</title>
        <authorList>
            <person name="Glaeser S.P."/>
            <person name="McInroy J.A."/>
            <person name="Busse H.J."/>
            <person name="Kampfer P."/>
        </authorList>
    </citation>
    <scope>NUCLEOTIDE SEQUENCE [LARGE SCALE GENOMIC DNA]</scope>
    <source>
        <strain evidence="3 4">JCM 30728</strain>
    </source>
</reference>
<dbReference type="InterPro" id="IPR048394">
    <property type="entry name" value="FakA-like_M"/>
</dbReference>
<dbReference type="PANTHER" id="PTHR33434:SF4">
    <property type="entry name" value="PHOSPHATASE PROTEIN"/>
    <property type="match status" value="1"/>
</dbReference>
<evidence type="ECO:0000313" key="4">
    <source>
        <dbReference type="Proteomes" id="UP000468687"/>
    </source>
</evidence>
<sequence>MTDPGQPGPPGQPVRLEVVARFVDIATDALGDAREEIDALNVFPVPDGDTGTNMFLTMSTARESLRQVLREAGLGRIAGDAHAGPPVPGAVRPEHLVLALRALARGALMGARGNSGVILAQMLGAIAGHLERATPDVRAATLVAGSLAEATAASYAAVGEPVEGTILTVARAASEAATEAAAAPGARSRDVYVAAAAAARDALLLTPQQLPALAAAGVVDAGGRGLSVILDAAETALTGRRRLSGPVRLGHHQIPLPAPEPDGADAADQTATPAYEVMYLLEPTSAEAVAELRARLAEIGDSLVVVGSDDLWSIHVHVDDAGAAVEAGIAAGRPHQVRITHFDDSVHGHGGGHGHGRPGSHGAGTTRRTGRAVVAVSAGPGLAALFEDAGALAVPGGPGERPSAGLLLEAVRRTGAAEVVILPNDHDSLRTAEIAARTAEEDGDVEVAVVPSRAQVQGLAALAVHEPGRAFGSDVLEMTAAARHCRHGAVTEASKRAITSAGPCEPGEVLGVVMGDFAVVGQDRLGVAVEVLTRLLAVGGELVTIVGGEGSGDLAARLAAHVETVHPGVDVVTYDGGQPRYSLLLSVE</sequence>
<dbReference type="SUPFAM" id="SSF101473">
    <property type="entry name" value="DhaL-like"/>
    <property type="match status" value="1"/>
</dbReference>
<dbReference type="PANTHER" id="PTHR33434">
    <property type="entry name" value="DEGV DOMAIN-CONTAINING PROTEIN DR_1986-RELATED"/>
    <property type="match status" value="1"/>
</dbReference>
<comment type="caution">
    <text evidence="3">The sequence shown here is derived from an EMBL/GenBank/DDBJ whole genome shotgun (WGS) entry which is preliminary data.</text>
</comment>
<dbReference type="GO" id="GO:0004371">
    <property type="term" value="F:glycerone kinase activity"/>
    <property type="evidence" value="ECO:0007669"/>
    <property type="project" value="InterPro"/>
</dbReference>
<dbReference type="SMART" id="SM01120">
    <property type="entry name" value="Dak2"/>
    <property type="match status" value="1"/>
</dbReference>
<dbReference type="Gene3D" id="1.25.40.340">
    <property type="match status" value="1"/>
</dbReference>
<dbReference type="Pfam" id="PF02734">
    <property type="entry name" value="Dak2"/>
    <property type="match status" value="1"/>
</dbReference>
<dbReference type="InterPro" id="IPR033470">
    <property type="entry name" value="FakA-like_C"/>
</dbReference>
<dbReference type="SMART" id="SM01121">
    <property type="entry name" value="Dak1_2"/>
    <property type="match status" value="1"/>
</dbReference>
<dbReference type="InterPro" id="IPR050270">
    <property type="entry name" value="DegV_domain_contain"/>
</dbReference>
<dbReference type="AlphaFoldDB" id="A0A6P0HMW0"/>
<dbReference type="InterPro" id="IPR036117">
    <property type="entry name" value="DhaL_dom_sf"/>
</dbReference>
<dbReference type="EMBL" id="JAAGXA010000014">
    <property type="protein sequence ID" value="NEN80042.1"/>
    <property type="molecule type" value="Genomic_DNA"/>
</dbReference>
<dbReference type="Pfam" id="PF13684">
    <property type="entry name" value="FakA-like_C"/>
    <property type="match status" value="1"/>
</dbReference>
<gene>
    <name evidence="3" type="ORF">G3T38_17395</name>
</gene>
<evidence type="ECO:0000256" key="1">
    <source>
        <dbReference type="SAM" id="MobiDB-lite"/>
    </source>
</evidence>
<feature type="region of interest" description="Disordered" evidence="1">
    <location>
        <begin position="346"/>
        <end position="366"/>
    </location>
</feature>
<dbReference type="NCBIfam" id="TIGR03599">
    <property type="entry name" value="YloV"/>
    <property type="match status" value="1"/>
</dbReference>
<dbReference type="Proteomes" id="UP000468687">
    <property type="component" value="Unassembled WGS sequence"/>
</dbReference>
<evidence type="ECO:0000313" key="3">
    <source>
        <dbReference type="EMBL" id="NEN80042.1"/>
    </source>
</evidence>
<protein>
    <submittedName>
        <fullName evidence="3">DAK2 domain-containing protein</fullName>
    </submittedName>
</protein>
<organism evidence="3 4">
    <name type="scientific">Nocardioides zeae</name>
    <dbReference type="NCBI Taxonomy" id="1457234"/>
    <lineage>
        <taxon>Bacteria</taxon>
        <taxon>Bacillati</taxon>
        <taxon>Actinomycetota</taxon>
        <taxon>Actinomycetes</taxon>
        <taxon>Propionibacteriales</taxon>
        <taxon>Nocardioidaceae</taxon>
        <taxon>Nocardioides</taxon>
    </lineage>
</organism>
<keyword evidence="4" id="KW-1185">Reference proteome</keyword>
<dbReference type="InterPro" id="IPR004007">
    <property type="entry name" value="DhaL_dom"/>
</dbReference>
<dbReference type="PROSITE" id="PS51480">
    <property type="entry name" value="DHAL"/>
    <property type="match status" value="1"/>
</dbReference>